<evidence type="ECO:0000259" key="7">
    <source>
        <dbReference type="Pfam" id="PF00892"/>
    </source>
</evidence>
<proteinExistence type="predicted"/>
<evidence type="ECO:0000256" key="3">
    <source>
        <dbReference type="ARBA" id="ARBA00022692"/>
    </source>
</evidence>
<comment type="subcellular location">
    <subcellularLocation>
        <location evidence="1">Cell membrane</location>
        <topology evidence="1">Multi-pass membrane protein</topology>
    </subcellularLocation>
</comment>
<keyword evidence="3 6" id="KW-0812">Transmembrane</keyword>
<dbReference type="InterPro" id="IPR000620">
    <property type="entry name" value="EamA_dom"/>
</dbReference>
<organism evidence="8 9">
    <name type="scientific">Hallella faecis</name>
    <dbReference type="NCBI Taxonomy" id="2841596"/>
    <lineage>
        <taxon>Bacteria</taxon>
        <taxon>Pseudomonadati</taxon>
        <taxon>Bacteroidota</taxon>
        <taxon>Bacteroidia</taxon>
        <taxon>Bacteroidales</taxon>
        <taxon>Prevotellaceae</taxon>
        <taxon>Hallella</taxon>
    </lineage>
</organism>
<gene>
    <name evidence="8" type="ORF">AAAT34_05245</name>
</gene>
<reference evidence="8 9" key="1">
    <citation type="submission" date="2024-04" db="EMBL/GenBank/DDBJ databases">
        <title>Human intestinal bacterial collection.</title>
        <authorList>
            <person name="Pauvert C."/>
            <person name="Hitch T.C.A."/>
            <person name="Clavel T."/>
        </authorList>
    </citation>
    <scope>NUCLEOTIDE SEQUENCE [LARGE SCALE GENOMIC DNA]</scope>
    <source>
        <strain evidence="8 9">CLA-AA-H145</strain>
    </source>
</reference>
<feature type="transmembrane region" description="Helical" evidence="6">
    <location>
        <begin position="185"/>
        <end position="204"/>
    </location>
</feature>
<dbReference type="SUPFAM" id="SSF103481">
    <property type="entry name" value="Multidrug resistance efflux transporter EmrE"/>
    <property type="match status" value="2"/>
</dbReference>
<feature type="domain" description="EamA" evidence="7">
    <location>
        <begin position="155"/>
        <end position="293"/>
    </location>
</feature>
<feature type="transmembrane region" description="Helical" evidence="6">
    <location>
        <begin position="70"/>
        <end position="91"/>
    </location>
</feature>
<comment type="caution">
    <text evidence="8">The sequence shown here is derived from an EMBL/GenBank/DDBJ whole genome shotgun (WGS) entry which is preliminary data.</text>
</comment>
<dbReference type="InterPro" id="IPR037185">
    <property type="entry name" value="EmrE-like"/>
</dbReference>
<sequence>MMDKHKIEGHSAVLLANVIFGLGVPVTKLLLDEWVSPMAYMATRCMGAAAIFWLISLFMPRERVERRDLLVIMGGGLLGFVVSQTLTAWALHFTTPVYFSIIATLTPVATMVCAALLIGERLSLRGALGVAIGVVGALLMVMVGWQGGSGMNDLLGIGLAVLSLLTWAVYLIITRKVSVKYTAVTQMKWVFLVSTLAVLPFSWTDLQASRLYSSQWAWSGVAEMAFIVVFATVAGFFAIPFALRYLKTTTVSVYTNLQPIVASFVAIAIGQDLLSWDKPVSLALVLLSAWIVTNSQQKG</sequence>
<evidence type="ECO:0000256" key="4">
    <source>
        <dbReference type="ARBA" id="ARBA00022989"/>
    </source>
</evidence>
<evidence type="ECO:0000256" key="1">
    <source>
        <dbReference type="ARBA" id="ARBA00004651"/>
    </source>
</evidence>
<keyword evidence="4 6" id="KW-1133">Transmembrane helix</keyword>
<feature type="transmembrane region" description="Helical" evidence="6">
    <location>
        <begin position="154"/>
        <end position="173"/>
    </location>
</feature>
<dbReference type="RefSeq" id="WP_215759468.1">
    <property type="nucleotide sequence ID" value="NZ_JAHKBE010000012.1"/>
</dbReference>
<protein>
    <submittedName>
        <fullName evidence="8">DMT family transporter</fullName>
    </submittedName>
</protein>
<keyword evidence="2" id="KW-1003">Cell membrane</keyword>
<evidence type="ECO:0000256" key="5">
    <source>
        <dbReference type="ARBA" id="ARBA00023136"/>
    </source>
</evidence>
<evidence type="ECO:0000313" key="8">
    <source>
        <dbReference type="EMBL" id="MEQ2486462.1"/>
    </source>
</evidence>
<dbReference type="PANTHER" id="PTHR32322">
    <property type="entry name" value="INNER MEMBRANE TRANSPORTER"/>
    <property type="match status" value="1"/>
</dbReference>
<feature type="transmembrane region" description="Helical" evidence="6">
    <location>
        <begin position="97"/>
        <end position="119"/>
    </location>
</feature>
<evidence type="ECO:0000256" key="6">
    <source>
        <dbReference type="SAM" id="Phobius"/>
    </source>
</evidence>
<feature type="transmembrane region" description="Helical" evidence="6">
    <location>
        <begin position="12"/>
        <end position="31"/>
    </location>
</feature>
<accession>A0ABV1FPY2</accession>
<feature type="transmembrane region" description="Helical" evidence="6">
    <location>
        <begin position="216"/>
        <end position="239"/>
    </location>
</feature>
<dbReference type="PANTHER" id="PTHR32322:SF18">
    <property type="entry name" value="S-ADENOSYLMETHIONINE_S-ADENOSYLHOMOCYSTEINE TRANSPORTER"/>
    <property type="match status" value="1"/>
</dbReference>
<keyword evidence="5 6" id="KW-0472">Membrane</keyword>
<feature type="domain" description="EamA" evidence="7">
    <location>
        <begin position="9"/>
        <end position="141"/>
    </location>
</feature>
<dbReference type="Proteomes" id="UP001487296">
    <property type="component" value="Unassembled WGS sequence"/>
</dbReference>
<keyword evidence="9" id="KW-1185">Reference proteome</keyword>
<feature type="transmembrane region" description="Helical" evidence="6">
    <location>
        <begin position="37"/>
        <end position="58"/>
    </location>
</feature>
<evidence type="ECO:0000256" key="2">
    <source>
        <dbReference type="ARBA" id="ARBA00022475"/>
    </source>
</evidence>
<dbReference type="EMBL" id="JBBNFP010000014">
    <property type="protein sequence ID" value="MEQ2486462.1"/>
    <property type="molecule type" value="Genomic_DNA"/>
</dbReference>
<feature type="transmembrane region" description="Helical" evidence="6">
    <location>
        <begin position="126"/>
        <end position="148"/>
    </location>
</feature>
<evidence type="ECO:0000313" key="9">
    <source>
        <dbReference type="Proteomes" id="UP001487296"/>
    </source>
</evidence>
<name>A0ABV1FPY2_9BACT</name>
<dbReference type="Pfam" id="PF00892">
    <property type="entry name" value="EamA"/>
    <property type="match status" value="2"/>
</dbReference>
<dbReference type="InterPro" id="IPR050638">
    <property type="entry name" value="AA-Vitamin_Transporters"/>
</dbReference>